<evidence type="ECO:0000313" key="2">
    <source>
        <dbReference type="EMBL" id="MFF9887645.1"/>
    </source>
</evidence>
<name>A0ABW6Z910_9ACTN</name>
<organism evidence="2 3">
    <name type="scientific">Streptomyces eurythermus</name>
    <dbReference type="NCBI Taxonomy" id="42237"/>
    <lineage>
        <taxon>Bacteria</taxon>
        <taxon>Bacillati</taxon>
        <taxon>Actinomycetota</taxon>
        <taxon>Actinomycetes</taxon>
        <taxon>Kitasatosporales</taxon>
        <taxon>Streptomycetaceae</taxon>
        <taxon>Streptomyces</taxon>
    </lineage>
</organism>
<comment type="caution">
    <text evidence="2">The sequence shown here is derived from an EMBL/GenBank/DDBJ whole genome shotgun (WGS) entry which is preliminary data.</text>
</comment>
<dbReference type="EMBL" id="JBICBM010000034">
    <property type="protein sequence ID" value="MFF9887645.1"/>
    <property type="molecule type" value="Genomic_DNA"/>
</dbReference>
<accession>A0ABW6Z910</accession>
<proteinExistence type="predicted"/>
<dbReference type="RefSeq" id="WP_167513349.1">
    <property type="nucleotide sequence ID" value="NZ_JBICBM010000034.1"/>
</dbReference>
<reference evidence="2 3" key="1">
    <citation type="submission" date="2024-10" db="EMBL/GenBank/DDBJ databases">
        <title>The Natural Products Discovery Center: Release of the First 8490 Sequenced Strains for Exploring Actinobacteria Biosynthetic Diversity.</title>
        <authorList>
            <person name="Kalkreuter E."/>
            <person name="Kautsar S.A."/>
            <person name="Yang D."/>
            <person name="Bader C.D."/>
            <person name="Teijaro C.N."/>
            <person name="Fluegel L."/>
            <person name="Davis C.M."/>
            <person name="Simpson J.R."/>
            <person name="Lauterbach L."/>
            <person name="Steele A.D."/>
            <person name="Gui C."/>
            <person name="Meng S."/>
            <person name="Li G."/>
            <person name="Viehrig K."/>
            <person name="Ye F."/>
            <person name="Su P."/>
            <person name="Kiefer A.F."/>
            <person name="Nichols A."/>
            <person name="Cepeda A.J."/>
            <person name="Yan W."/>
            <person name="Fan B."/>
            <person name="Jiang Y."/>
            <person name="Adhikari A."/>
            <person name="Zheng C.-J."/>
            <person name="Schuster L."/>
            <person name="Cowan T.M."/>
            <person name="Smanski M.J."/>
            <person name="Chevrette M.G."/>
            <person name="De Carvalho L.P.S."/>
            <person name="Shen B."/>
        </authorList>
    </citation>
    <scope>NUCLEOTIDE SEQUENCE [LARGE SCALE GENOMIC DNA]</scope>
    <source>
        <strain evidence="2 3">NPDC013366</strain>
    </source>
</reference>
<evidence type="ECO:0000313" key="3">
    <source>
        <dbReference type="Proteomes" id="UP001603418"/>
    </source>
</evidence>
<feature type="signal peptide" evidence="1">
    <location>
        <begin position="1"/>
        <end position="30"/>
    </location>
</feature>
<protein>
    <recommendedName>
        <fullName evidence="4">Secreted protein</fullName>
    </recommendedName>
</protein>
<keyword evidence="3" id="KW-1185">Reference proteome</keyword>
<gene>
    <name evidence="2" type="ORF">ACF1HC_39725</name>
</gene>
<dbReference type="Proteomes" id="UP001603418">
    <property type="component" value="Unassembled WGS sequence"/>
</dbReference>
<feature type="chain" id="PRO_5046401953" description="Secreted protein" evidence="1">
    <location>
        <begin position="31"/>
        <end position="141"/>
    </location>
</feature>
<evidence type="ECO:0008006" key="4">
    <source>
        <dbReference type="Google" id="ProtNLM"/>
    </source>
</evidence>
<sequence length="141" mass="15290">MRLTLRKIAVAVATATAGAALALAPSSASAAEYDINGTTYNSCWRVTGRYGYEQSPDLNYPGYITWGSYSMSRANSDCTLRGVFQFKGEVQAGPLDPWITYSSFRTWNSTSLNMGFRARNIQFRVCNISPTGSVTGCASVV</sequence>
<evidence type="ECO:0000256" key="1">
    <source>
        <dbReference type="SAM" id="SignalP"/>
    </source>
</evidence>
<keyword evidence="1" id="KW-0732">Signal</keyword>